<dbReference type="NCBIfam" id="TIGR00149">
    <property type="entry name" value="TIGR00149_YjbQ"/>
    <property type="match status" value="1"/>
</dbReference>
<dbReference type="PROSITE" id="PS01314">
    <property type="entry name" value="UPF0047"/>
    <property type="match status" value="1"/>
</dbReference>
<evidence type="ECO:0000313" key="2">
    <source>
        <dbReference type="EMBL" id="STJ20775.1"/>
    </source>
</evidence>
<dbReference type="PANTHER" id="PTHR30615:SF8">
    <property type="entry name" value="UPF0047 PROTEIN C4A8.02C"/>
    <property type="match status" value="1"/>
</dbReference>
<comment type="similarity">
    <text evidence="1">Belongs to the UPF0047 family.</text>
</comment>
<dbReference type="InterPro" id="IPR035917">
    <property type="entry name" value="YjbQ-like_sf"/>
</dbReference>
<sequence length="52" mass="5730">MPSHIKSSMLGTSLVLPVHKGRIQTGTWQGIWLGEHRIHGGSRRIIATLQGE</sequence>
<gene>
    <name evidence="2" type="primary">yjbQ_1</name>
    <name evidence="2" type="ORF">NCTC9081_06368</name>
</gene>
<evidence type="ECO:0000256" key="1">
    <source>
        <dbReference type="ARBA" id="ARBA00005534"/>
    </source>
</evidence>
<name>A0A376WB22_ECOLX</name>
<protein>
    <submittedName>
        <fullName evidence="2">Thiamin phosphate synthase</fullName>
    </submittedName>
</protein>
<accession>A0A376WB22</accession>
<reference evidence="2 3" key="1">
    <citation type="submission" date="2018-06" db="EMBL/GenBank/DDBJ databases">
        <authorList>
            <consortium name="Pathogen Informatics"/>
            <person name="Doyle S."/>
        </authorList>
    </citation>
    <scope>NUCLEOTIDE SEQUENCE [LARGE SCALE GENOMIC DNA]</scope>
    <source>
        <strain evidence="2 3">NCTC9081</strain>
    </source>
</reference>
<organism evidence="2 3">
    <name type="scientific">Escherichia coli</name>
    <dbReference type="NCBI Taxonomy" id="562"/>
    <lineage>
        <taxon>Bacteria</taxon>
        <taxon>Pseudomonadati</taxon>
        <taxon>Pseudomonadota</taxon>
        <taxon>Gammaproteobacteria</taxon>
        <taxon>Enterobacterales</taxon>
        <taxon>Enterobacteriaceae</taxon>
        <taxon>Escherichia</taxon>
    </lineage>
</organism>
<dbReference type="Gene3D" id="2.60.120.460">
    <property type="entry name" value="YjbQ-like"/>
    <property type="match status" value="1"/>
</dbReference>
<dbReference type="AlphaFoldDB" id="A0A376WB22"/>
<dbReference type="EMBL" id="UGCV01000008">
    <property type="protein sequence ID" value="STJ20775.1"/>
    <property type="molecule type" value="Genomic_DNA"/>
</dbReference>
<evidence type="ECO:0000313" key="3">
    <source>
        <dbReference type="Proteomes" id="UP000254716"/>
    </source>
</evidence>
<dbReference type="Pfam" id="PF01894">
    <property type="entry name" value="YjbQ"/>
    <property type="match status" value="1"/>
</dbReference>
<dbReference type="InterPro" id="IPR001602">
    <property type="entry name" value="UPF0047_YjbQ-like"/>
</dbReference>
<proteinExistence type="inferred from homology"/>
<dbReference type="Proteomes" id="UP000254716">
    <property type="component" value="Unassembled WGS sequence"/>
</dbReference>
<dbReference type="PANTHER" id="PTHR30615">
    <property type="entry name" value="UNCHARACTERIZED PROTEIN YJBQ-RELATED"/>
    <property type="match status" value="1"/>
</dbReference>
<dbReference type="SUPFAM" id="SSF111038">
    <property type="entry name" value="YjbQ-like"/>
    <property type="match status" value="1"/>
</dbReference>